<feature type="transmembrane region" description="Helical" evidence="1">
    <location>
        <begin position="509"/>
        <end position="528"/>
    </location>
</feature>
<protein>
    <submittedName>
        <fullName evidence="2">Uncharacterized protein</fullName>
    </submittedName>
</protein>
<dbReference type="GO" id="GO:0005794">
    <property type="term" value="C:Golgi apparatus"/>
    <property type="evidence" value="ECO:0007669"/>
    <property type="project" value="TreeGrafter"/>
</dbReference>
<keyword evidence="1" id="KW-0812">Transmembrane</keyword>
<dbReference type="GO" id="GO:0005783">
    <property type="term" value="C:endoplasmic reticulum"/>
    <property type="evidence" value="ECO:0007669"/>
    <property type="project" value="TreeGrafter"/>
</dbReference>
<dbReference type="eggNOG" id="KOG4467">
    <property type="taxonomic scope" value="Eukaryota"/>
</dbReference>
<dbReference type="Proteomes" id="UP000029121">
    <property type="component" value="Unassembled WGS sequence"/>
</dbReference>
<dbReference type="STRING" id="81985.R0H3C4"/>
<feature type="non-terminal residue" evidence="2">
    <location>
        <position position="1"/>
    </location>
</feature>
<reference evidence="3" key="1">
    <citation type="journal article" date="2013" name="Nat. Genet.">
        <title>The Capsella rubella genome and the genomic consequences of rapid mating system evolution.</title>
        <authorList>
            <person name="Slotte T."/>
            <person name="Hazzouri K.M."/>
            <person name="Agren J.A."/>
            <person name="Koenig D."/>
            <person name="Maumus F."/>
            <person name="Guo Y.L."/>
            <person name="Steige K."/>
            <person name="Platts A.E."/>
            <person name="Escobar J.S."/>
            <person name="Newman L.K."/>
            <person name="Wang W."/>
            <person name="Mandakova T."/>
            <person name="Vello E."/>
            <person name="Smith L.M."/>
            <person name="Henz S.R."/>
            <person name="Steffen J."/>
            <person name="Takuno S."/>
            <person name="Brandvain Y."/>
            <person name="Coop G."/>
            <person name="Andolfatto P."/>
            <person name="Hu T.T."/>
            <person name="Blanchette M."/>
            <person name="Clark R.M."/>
            <person name="Quesneville H."/>
            <person name="Nordborg M."/>
            <person name="Gaut B.S."/>
            <person name="Lysak M.A."/>
            <person name="Jenkins J."/>
            <person name="Grimwood J."/>
            <person name="Chapman J."/>
            <person name="Prochnik S."/>
            <person name="Shu S."/>
            <person name="Rokhsar D."/>
            <person name="Schmutz J."/>
            <person name="Weigel D."/>
            <person name="Wright S.I."/>
        </authorList>
    </citation>
    <scope>NUCLEOTIDE SEQUENCE [LARGE SCALE GENOMIC DNA]</scope>
    <source>
        <strain evidence="3">cv. Monte Gargano</strain>
    </source>
</reference>
<keyword evidence="3" id="KW-1185">Reference proteome</keyword>
<proteinExistence type="predicted"/>
<sequence length="536" mass="59752">SFANAAAKIGPSDLANYLEKVPVRAYCNDKYPPVPMFQISRFLDFYDTALPGVSCPWLEMFKDSNLPRVPLSHIPEPVYQASVDWFNQNVSERLRSLFVLSTFNYILSAMVTPPGKIPVGFLPVPAGVSEGTCRDSKMAMLVTLAMVVRSKPHVFVRVLPSLRLRRMYKGRGHIALTFWLIAQASKEDLSVGLLSWAHNLLPLVCSHPQSTDTALTLVEKILAKPDDQARFVKAPFWEGVRLIPPYSFEILLRLTFPASSVPSTSRFKAIYPLLRKMALVRNPVLPQQGTTIAIWSLTTIVDCWKQRGNISEENLEACVAILKELVERCKDHSLNPSSSPSYTLSPSPGSKAWKQIIRKIFTLSLKLAGEANPVLAKEAITIAIWSLTENVDCWKSWDNLYKENVEASVALLKRLVEEWKDHSLKLLSSPSDTFTLGQTMKSIMLQNKNAIAGGSAFGSLYQEADKSCEVISWRLSPVRSTLKDTASTAVVVVASVFLAAYGRALCGHSVFCFCLGFWFYFCGFPVLLKLKSYINL</sequence>
<evidence type="ECO:0000256" key="1">
    <source>
        <dbReference type="SAM" id="Phobius"/>
    </source>
</evidence>
<gene>
    <name evidence="2" type="ORF">CARUB_v10016986mg</name>
</gene>
<name>R0H3C4_9BRAS</name>
<evidence type="ECO:0000313" key="3">
    <source>
        <dbReference type="Proteomes" id="UP000029121"/>
    </source>
</evidence>
<feature type="transmembrane region" description="Helical" evidence="1">
    <location>
        <begin position="485"/>
        <end position="502"/>
    </location>
</feature>
<organism evidence="2 3">
    <name type="scientific">Capsella rubella</name>
    <dbReference type="NCBI Taxonomy" id="81985"/>
    <lineage>
        <taxon>Eukaryota</taxon>
        <taxon>Viridiplantae</taxon>
        <taxon>Streptophyta</taxon>
        <taxon>Embryophyta</taxon>
        <taxon>Tracheophyta</taxon>
        <taxon>Spermatophyta</taxon>
        <taxon>Magnoliopsida</taxon>
        <taxon>eudicotyledons</taxon>
        <taxon>Gunneridae</taxon>
        <taxon>Pentapetalae</taxon>
        <taxon>rosids</taxon>
        <taxon>malvids</taxon>
        <taxon>Brassicales</taxon>
        <taxon>Brassicaceae</taxon>
        <taxon>Camelineae</taxon>
        <taxon>Capsella</taxon>
    </lineage>
</organism>
<dbReference type="PANTHER" id="PTHR13448:SF14">
    <property type="entry name" value="F26K24.17 PROTEIN"/>
    <property type="match status" value="1"/>
</dbReference>
<keyword evidence="1" id="KW-0472">Membrane</keyword>
<dbReference type="PANTHER" id="PTHR13448">
    <property type="entry name" value="TRANSMEMBRANE PROTEIN 214"/>
    <property type="match status" value="1"/>
</dbReference>
<dbReference type="AlphaFoldDB" id="R0H3C4"/>
<dbReference type="InterPro" id="IPR019308">
    <property type="entry name" value="TMEM214"/>
</dbReference>
<evidence type="ECO:0000313" key="2">
    <source>
        <dbReference type="EMBL" id="EOA23774.1"/>
    </source>
</evidence>
<keyword evidence="1" id="KW-1133">Transmembrane helix</keyword>
<accession>R0H3C4</accession>
<dbReference type="EMBL" id="KB870809">
    <property type="protein sequence ID" value="EOA23774.1"/>
    <property type="molecule type" value="Genomic_DNA"/>
</dbReference>